<evidence type="ECO:0000313" key="4">
    <source>
        <dbReference type="Proteomes" id="UP000245942"/>
    </source>
</evidence>
<name>A0A316UD01_9BASI</name>
<feature type="compositionally biased region" description="Low complexity" evidence="1">
    <location>
        <begin position="664"/>
        <end position="673"/>
    </location>
</feature>
<dbReference type="Proteomes" id="UP000245942">
    <property type="component" value="Unassembled WGS sequence"/>
</dbReference>
<reference evidence="3 4" key="1">
    <citation type="journal article" date="2018" name="Mol. Biol. Evol.">
        <title>Broad Genomic Sampling Reveals a Smut Pathogenic Ancestry of the Fungal Clade Ustilaginomycotina.</title>
        <authorList>
            <person name="Kijpornyongpan T."/>
            <person name="Mondo S.J."/>
            <person name="Barry K."/>
            <person name="Sandor L."/>
            <person name="Lee J."/>
            <person name="Lipzen A."/>
            <person name="Pangilinan J."/>
            <person name="LaButti K."/>
            <person name="Hainaut M."/>
            <person name="Henrissat B."/>
            <person name="Grigoriev I.V."/>
            <person name="Spatafora J.W."/>
            <person name="Aime M.C."/>
        </authorList>
    </citation>
    <scope>NUCLEOTIDE SEQUENCE [LARGE SCALE GENOMIC DNA]</scope>
    <source>
        <strain evidence="3 4">MCA 4718</strain>
    </source>
</reference>
<feature type="compositionally biased region" description="Pro residues" evidence="1">
    <location>
        <begin position="100"/>
        <end position="110"/>
    </location>
</feature>
<feature type="compositionally biased region" description="Polar residues" evidence="1">
    <location>
        <begin position="46"/>
        <end position="57"/>
    </location>
</feature>
<feature type="compositionally biased region" description="Polar residues" evidence="1">
    <location>
        <begin position="376"/>
        <end position="390"/>
    </location>
</feature>
<feature type="compositionally biased region" description="Low complexity" evidence="1">
    <location>
        <begin position="454"/>
        <end position="468"/>
    </location>
</feature>
<feature type="compositionally biased region" description="Polar residues" evidence="1">
    <location>
        <begin position="686"/>
        <end position="698"/>
    </location>
</feature>
<dbReference type="OrthoDB" id="2556847at2759"/>
<dbReference type="EMBL" id="KZ819322">
    <property type="protein sequence ID" value="PWN22714.1"/>
    <property type="molecule type" value="Genomic_DNA"/>
</dbReference>
<feature type="compositionally biased region" description="Pro residues" evidence="1">
    <location>
        <begin position="493"/>
        <end position="502"/>
    </location>
</feature>
<feature type="compositionally biased region" description="Low complexity" evidence="1">
    <location>
        <begin position="479"/>
        <end position="492"/>
    </location>
</feature>
<feature type="compositionally biased region" description="Low complexity" evidence="1">
    <location>
        <begin position="58"/>
        <end position="69"/>
    </location>
</feature>
<evidence type="ECO:0000259" key="2">
    <source>
        <dbReference type="Pfam" id="PF15249"/>
    </source>
</evidence>
<feature type="compositionally biased region" description="Polar residues" evidence="1">
    <location>
        <begin position="399"/>
        <end position="408"/>
    </location>
</feature>
<accession>A0A316UD01</accession>
<organism evidence="3 4">
    <name type="scientific">Pseudomicrostroma glucosiphilum</name>
    <dbReference type="NCBI Taxonomy" id="1684307"/>
    <lineage>
        <taxon>Eukaryota</taxon>
        <taxon>Fungi</taxon>
        <taxon>Dikarya</taxon>
        <taxon>Basidiomycota</taxon>
        <taxon>Ustilaginomycotina</taxon>
        <taxon>Exobasidiomycetes</taxon>
        <taxon>Microstromatales</taxon>
        <taxon>Microstromatales incertae sedis</taxon>
        <taxon>Pseudomicrostroma</taxon>
    </lineage>
</organism>
<gene>
    <name evidence="3" type="ORF">BCV69DRAFT_280318</name>
</gene>
<feature type="compositionally biased region" description="Low complexity" evidence="1">
    <location>
        <begin position="1"/>
        <end position="19"/>
    </location>
</feature>
<feature type="compositionally biased region" description="Low complexity" evidence="1">
    <location>
        <begin position="35"/>
        <end position="45"/>
    </location>
</feature>
<dbReference type="InterPro" id="IPR015671">
    <property type="entry name" value="GSCR1_dom"/>
</dbReference>
<dbReference type="Pfam" id="PF15249">
    <property type="entry name" value="GLTSCR1"/>
    <property type="match status" value="1"/>
</dbReference>
<feature type="region of interest" description="Disordered" evidence="1">
    <location>
        <begin position="345"/>
        <end position="502"/>
    </location>
</feature>
<feature type="compositionally biased region" description="Pro residues" evidence="1">
    <location>
        <begin position="73"/>
        <end position="88"/>
    </location>
</feature>
<sequence length="698" mass="72975">MATAPSSQPILPSSHLPSSPHHPHPSDTKPPSPSPSTAGPSRAGSQQAPNGDNHQQITSSSSTSSSRTSGLPAPLPISRPQNGPPPAPHRSARATKSGSLPPPPPPPPFLGGPIPIHSETPLFAPLIRDQEAVLNPDYRTPFRDARDVVARLLPYHVWQVPQDVIDLAKGLNQRTQGKGKQKAIENSARDGADQASGLESPALRKRKRSGTRSDGWMSDITRVPRMEKAGQSSMAAFDRIEGLDFPRLQDIEAIIPRFESIRSAVRRVRHRVTGGEKATSPDPADELAEPAPAYFSKEAHLQLLRLSCAEDQSELDETLEKLRQARTDLLTEYGQQWLAELDQIAPGLNPPAQSSTASPAPPSAKQAASSPVAAKESSSGMQSWPTTNRGASPERPSKRATSPNNKRQGMSPATPAGGPGSRGPYRKKVPPAQQQQQQQQEEQQEHKQPPPPISKSTQQQQQTPATPSGGVHAPPRTSQGPASVAAAAVPAPARAPPPPPPLQPPIRIILPLSLIGKLTSVGIAPLPAPHLQPAIEAHKRRAAAAAASGSAVPTLGDSSKAEAGEWTTAPCEPDPNQTEAAILLGITEAEAPGGKGEWHQLVHLSLVLGRLDSNQLTALAEVVAMVQTQGGGTGIQSSINGTAGANGVVNGAAGAGAPPPPLPSQIAPPAAAPEQSLEVTEATAPMTASPSTEQVEQK</sequence>
<evidence type="ECO:0000256" key="1">
    <source>
        <dbReference type="SAM" id="MobiDB-lite"/>
    </source>
</evidence>
<evidence type="ECO:0000313" key="3">
    <source>
        <dbReference type="EMBL" id="PWN22714.1"/>
    </source>
</evidence>
<dbReference type="RefSeq" id="XP_025349874.1">
    <property type="nucleotide sequence ID" value="XM_025491569.1"/>
</dbReference>
<feature type="domain" description="GLTSCR protein conserved" evidence="2">
    <location>
        <begin position="129"/>
        <end position="164"/>
    </location>
</feature>
<dbReference type="STRING" id="1684307.A0A316UD01"/>
<protein>
    <recommendedName>
        <fullName evidence="2">GLTSCR protein conserved domain-containing protein</fullName>
    </recommendedName>
</protein>
<dbReference type="GeneID" id="37013303"/>
<keyword evidence="4" id="KW-1185">Reference proteome</keyword>
<feature type="region of interest" description="Disordered" evidence="1">
    <location>
        <begin position="651"/>
        <end position="698"/>
    </location>
</feature>
<feature type="region of interest" description="Disordered" evidence="1">
    <location>
        <begin position="173"/>
        <end position="220"/>
    </location>
</feature>
<feature type="region of interest" description="Disordered" evidence="1">
    <location>
        <begin position="1"/>
        <end position="116"/>
    </location>
</feature>
<proteinExistence type="predicted"/>
<feature type="compositionally biased region" description="Low complexity" evidence="1">
    <location>
        <begin position="430"/>
        <end position="441"/>
    </location>
</feature>
<dbReference type="AlphaFoldDB" id="A0A316UD01"/>
<feature type="compositionally biased region" description="Low complexity" evidence="1">
    <location>
        <begin position="350"/>
        <end position="375"/>
    </location>
</feature>